<evidence type="ECO:0000256" key="8">
    <source>
        <dbReference type="ARBA" id="ARBA00022687"/>
    </source>
</evidence>
<feature type="binding site" evidence="18">
    <location>
        <position position="70"/>
    </location>
    <ligand>
        <name>ATP</name>
        <dbReference type="ChEBI" id="CHEBI:30616"/>
    </ligand>
</feature>
<comment type="cofactor">
    <cofactor evidence="1 20">
        <name>Mg(2+)</name>
        <dbReference type="ChEBI" id="CHEBI:18420"/>
    </cofactor>
</comment>
<reference evidence="23" key="3">
    <citation type="submission" date="2019-12" db="UniProtKB">
        <authorList>
            <consortium name="WormBaseParasite"/>
        </authorList>
    </citation>
    <scope>IDENTIFICATION</scope>
</reference>
<dbReference type="InterPro" id="IPR003527">
    <property type="entry name" value="MAP_kinase_CS"/>
</dbReference>
<dbReference type="InterPro" id="IPR017441">
    <property type="entry name" value="Protein_kinase_ATP_BS"/>
</dbReference>
<dbReference type="GO" id="GO:0004707">
    <property type="term" value="F:MAP kinase activity"/>
    <property type="evidence" value="ECO:0007669"/>
    <property type="project" value="UniProtKB-EC"/>
</dbReference>
<organism evidence="22 23">
    <name type="scientific">Trichuris muris</name>
    <name type="common">Mouse whipworm</name>
    <dbReference type="NCBI Taxonomy" id="70415"/>
    <lineage>
        <taxon>Eukaryota</taxon>
        <taxon>Metazoa</taxon>
        <taxon>Ecdysozoa</taxon>
        <taxon>Nematoda</taxon>
        <taxon>Enoplea</taxon>
        <taxon>Dorylaimia</taxon>
        <taxon>Trichinellida</taxon>
        <taxon>Trichuridae</taxon>
        <taxon>Trichuris</taxon>
    </lineage>
</organism>
<keyword evidence="6 19" id="KW-0723">Serine/threonine-protein kinase</keyword>
<evidence type="ECO:0000256" key="7">
    <source>
        <dbReference type="ARBA" id="ARBA00022679"/>
    </source>
</evidence>
<keyword evidence="22" id="KW-1185">Reference proteome</keyword>
<dbReference type="PROSITE" id="PS50011">
    <property type="entry name" value="PROTEIN_KINASE_DOM"/>
    <property type="match status" value="1"/>
</dbReference>
<feature type="domain" description="Protein kinase" evidence="21">
    <location>
        <begin position="41"/>
        <end position="330"/>
    </location>
</feature>
<keyword evidence="11 20" id="KW-0418">Kinase</keyword>
<accession>A0A5S6QTB0</accession>
<dbReference type="InterPro" id="IPR050117">
    <property type="entry name" value="MAPK"/>
</dbReference>
<dbReference type="CDD" id="cd07853">
    <property type="entry name" value="STKc_NLK"/>
    <property type="match status" value="1"/>
</dbReference>
<dbReference type="PROSITE" id="PS00108">
    <property type="entry name" value="PROTEIN_KINASE_ST"/>
    <property type="match status" value="1"/>
</dbReference>
<dbReference type="PANTHER" id="PTHR24055">
    <property type="entry name" value="MITOGEN-ACTIVATED PROTEIN KINASE"/>
    <property type="match status" value="1"/>
</dbReference>
<evidence type="ECO:0000256" key="18">
    <source>
        <dbReference type="PROSITE-ProRule" id="PRU10141"/>
    </source>
</evidence>
<protein>
    <recommendedName>
        <fullName evidence="20">Mitogen-activated protein kinase</fullName>
        <ecNumber evidence="20">2.7.11.24</ecNumber>
    </recommendedName>
</protein>
<evidence type="ECO:0000313" key="22">
    <source>
        <dbReference type="Proteomes" id="UP000046395"/>
    </source>
</evidence>
<dbReference type="SUPFAM" id="SSF56112">
    <property type="entry name" value="Protein kinase-like (PK-like)"/>
    <property type="match status" value="1"/>
</dbReference>
<evidence type="ECO:0000256" key="15">
    <source>
        <dbReference type="ARBA" id="ARBA00047592"/>
    </source>
</evidence>
<comment type="catalytic activity">
    <reaction evidence="16">
        <text>L-seryl-[protein] + ATP = O-phospho-L-seryl-[protein] + ADP + H(+)</text>
        <dbReference type="Rhea" id="RHEA:17989"/>
        <dbReference type="Rhea" id="RHEA-COMP:9863"/>
        <dbReference type="Rhea" id="RHEA-COMP:11604"/>
        <dbReference type="ChEBI" id="CHEBI:15378"/>
        <dbReference type="ChEBI" id="CHEBI:29999"/>
        <dbReference type="ChEBI" id="CHEBI:30616"/>
        <dbReference type="ChEBI" id="CHEBI:83421"/>
        <dbReference type="ChEBI" id="CHEBI:456216"/>
        <dbReference type="EC" id="2.7.11.24"/>
    </reaction>
</comment>
<sequence>MALVSHQRCLLAGVNDSSKSSLLATQSYFPGGSVGQQMHNVQPDRPIGYGAFGVVWSVTDPRSGKKVALKRMPNVFLNLASCKRVFREIRMLCSFKNDNVLSCLDILHPPNARLFVEIYVLTELMQSDLHKIIVSPQPLTADHVKVFIYQILRGVKYLHSANILHRDIKPGNLLVNSNCLLKICDFGLARIWDPSEQGHLTHEVVTQYYRAPELLMGARKYTAAVDVWSIGCIFAELLGRRILFQAQGPVEQLNLIIDLLGTPSVAEMKYACEGARSHVLKSPFRSPKLFKLYSLSPHATQEAVDLLAQMLCFDPDQRVGVENALGHPYLEEGRLRFHSCMCSCCRTTSTGQRVYAQELEPRHSEAFDVEWEKELSRLSMFDLRDRIYKFIVERAPPYHIPLCINPDSAAFKSFITSSVAQPSELPPSPHAWD</sequence>
<evidence type="ECO:0000256" key="4">
    <source>
        <dbReference type="ARBA" id="ARBA00008832"/>
    </source>
</evidence>
<evidence type="ECO:0000256" key="2">
    <source>
        <dbReference type="ARBA" id="ARBA00004123"/>
    </source>
</evidence>
<evidence type="ECO:0000256" key="16">
    <source>
        <dbReference type="ARBA" id="ARBA00048312"/>
    </source>
</evidence>
<dbReference type="GO" id="GO:0005634">
    <property type="term" value="C:nucleus"/>
    <property type="evidence" value="ECO:0007669"/>
    <property type="project" value="UniProtKB-SubCell"/>
</dbReference>
<reference evidence="22" key="1">
    <citation type="submission" date="2013-11" db="EMBL/GenBank/DDBJ databases">
        <authorList>
            <person name="Aslett M."/>
        </authorList>
    </citation>
    <scope>NUCLEOTIDE SEQUENCE [LARGE SCALE GENOMIC DNA]</scope>
    <source>
        <strain evidence="22">Edinburgh</strain>
    </source>
</reference>
<comment type="similarity">
    <text evidence="20">Belongs to the protein kinase superfamily. Ser/Thr protein kinase family. MAP kinase subfamily.</text>
</comment>
<dbReference type="GO" id="GO:0005737">
    <property type="term" value="C:cytoplasm"/>
    <property type="evidence" value="ECO:0007669"/>
    <property type="project" value="UniProtKB-SubCell"/>
</dbReference>
<keyword evidence="14" id="KW-0539">Nucleus</keyword>
<dbReference type="FunFam" id="3.30.200.20:FF:000961">
    <property type="entry name" value="Mitogen-activated protein kinase"/>
    <property type="match status" value="1"/>
</dbReference>
<dbReference type="FunFam" id="1.10.510.10:FF:000162">
    <property type="entry name" value="Mitogen-activated protein kinase"/>
    <property type="match status" value="1"/>
</dbReference>
<evidence type="ECO:0000256" key="11">
    <source>
        <dbReference type="ARBA" id="ARBA00022777"/>
    </source>
</evidence>
<keyword evidence="12 18" id="KW-0067">ATP-binding</keyword>
<dbReference type="Gene3D" id="1.10.510.10">
    <property type="entry name" value="Transferase(Phosphotransferase) domain 1"/>
    <property type="match status" value="1"/>
</dbReference>
<dbReference type="WBParaSite" id="TMUE_2000010480.8">
    <property type="protein sequence ID" value="TMUE_2000010480.8"/>
    <property type="gene ID" value="WBGene00290759"/>
</dbReference>
<keyword evidence="10 18" id="KW-0547">Nucleotide-binding</keyword>
<dbReference type="GO" id="GO:0005524">
    <property type="term" value="F:ATP binding"/>
    <property type="evidence" value="ECO:0007669"/>
    <property type="project" value="UniProtKB-UniRule"/>
</dbReference>
<comment type="similarity">
    <text evidence="4">Belongs to the protein kinase superfamily. CMGC Ser/Thr protein kinase family. MAP kinase subfamily.</text>
</comment>
<dbReference type="GO" id="GO:0046872">
    <property type="term" value="F:metal ion binding"/>
    <property type="evidence" value="ECO:0007669"/>
    <property type="project" value="UniProtKB-KW"/>
</dbReference>
<dbReference type="InterPro" id="IPR000719">
    <property type="entry name" value="Prot_kinase_dom"/>
</dbReference>
<keyword evidence="9" id="KW-0479">Metal-binding</keyword>
<dbReference type="Proteomes" id="UP000046395">
    <property type="component" value="Unassembled WGS sequence"/>
</dbReference>
<proteinExistence type="inferred from homology"/>
<dbReference type="InterPro" id="IPR011009">
    <property type="entry name" value="Kinase-like_dom_sf"/>
</dbReference>
<dbReference type="WBParaSite" id="TMUE_2000010480.4">
    <property type="protein sequence ID" value="TMUE_2000010480.4"/>
    <property type="gene ID" value="WBGene00290759"/>
</dbReference>
<dbReference type="Pfam" id="PF00069">
    <property type="entry name" value="Pkinase"/>
    <property type="match status" value="1"/>
</dbReference>
<dbReference type="WBParaSite" id="TMUE_2000010480.3">
    <property type="protein sequence ID" value="TMUE_2000010480.3"/>
    <property type="gene ID" value="WBGene00290759"/>
</dbReference>
<evidence type="ECO:0000256" key="19">
    <source>
        <dbReference type="RuleBase" id="RU000304"/>
    </source>
</evidence>
<dbReference type="InterPro" id="IPR008271">
    <property type="entry name" value="Ser/Thr_kinase_AS"/>
</dbReference>
<dbReference type="SMART" id="SM00220">
    <property type="entry name" value="S_TKc"/>
    <property type="match status" value="1"/>
</dbReference>
<evidence type="ECO:0000256" key="12">
    <source>
        <dbReference type="ARBA" id="ARBA00022840"/>
    </source>
</evidence>
<evidence type="ECO:0000256" key="1">
    <source>
        <dbReference type="ARBA" id="ARBA00001946"/>
    </source>
</evidence>
<dbReference type="GO" id="GO:0016055">
    <property type="term" value="P:Wnt signaling pathway"/>
    <property type="evidence" value="ECO:0007669"/>
    <property type="project" value="UniProtKB-KW"/>
</dbReference>
<evidence type="ECO:0000256" key="3">
    <source>
        <dbReference type="ARBA" id="ARBA00004496"/>
    </source>
</evidence>
<evidence type="ECO:0000256" key="20">
    <source>
        <dbReference type="RuleBase" id="RU361165"/>
    </source>
</evidence>
<dbReference type="AlphaFoldDB" id="A0A5S6QTB0"/>
<evidence type="ECO:0000256" key="10">
    <source>
        <dbReference type="ARBA" id="ARBA00022741"/>
    </source>
</evidence>
<dbReference type="PROSITE" id="PS00107">
    <property type="entry name" value="PROTEIN_KINASE_ATP"/>
    <property type="match status" value="1"/>
</dbReference>
<comment type="function">
    <text evidence="17">Has a role in the Wnt signaling pathway controlling the asymmetry of cell divisions during embryogenesis. Operates in the AB and EMS cell lineages influencing cell specification. Required for body wall muscle development, endoderm development, pop-1 asymmetry and T-cell division asymmetry. Component of the beta-catenin-lit-1 complex which promotes the phosphorylation, down-regulation and subcellular relocation of pop-1. Regulates plp-1 nuclear localization in embryos. Plays a role in male tail tip morphogenesis.</text>
</comment>
<dbReference type="Gene3D" id="3.30.200.20">
    <property type="entry name" value="Phosphorylase Kinase, domain 1"/>
    <property type="match status" value="1"/>
</dbReference>
<dbReference type="WBParaSite" id="TMUE_2000010480.5">
    <property type="protein sequence ID" value="TMUE_2000010480.5"/>
    <property type="gene ID" value="WBGene00290759"/>
</dbReference>
<evidence type="ECO:0000256" key="17">
    <source>
        <dbReference type="ARBA" id="ARBA00055845"/>
    </source>
</evidence>
<keyword evidence="5" id="KW-0963">Cytoplasm</keyword>
<evidence type="ECO:0000256" key="6">
    <source>
        <dbReference type="ARBA" id="ARBA00022527"/>
    </source>
</evidence>
<dbReference type="STRING" id="70415.A0A5S6QTB0"/>
<comment type="activity regulation">
    <text evidence="20">Activated by threonine and tyrosine phosphorylation.</text>
</comment>
<reference evidence="22" key="2">
    <citation type="submission" date="2014-03" db="EMBL/GenBank/DDBJ databases">
        <title>The whipworm genome and dual-species transcriptomics of an intimate host-pathogen interaction.</title>
        <authorList>
            <person name="Foth B.J."/>
            <person name="Tsai I.J."/>
            <person name="Reid A.J."/>
            <person name="Bancroft A.J."/>
            <person name="Nichol S."/>
            <person name="Tracey A."/>
            <person name="Holroyd N."/>
            <person name="Cotton J.A."/>
            <person name="Stanley E.J."/>
            <person name="Zarowiecki M."/>
            <person name="Liu J.Z."/>
            <person name="Huckvale T."/>
            <person name="Cooper P.J."/>
            <person name="Grencis R.K."/>
            <person name="Berriman M."/>
        </authorList>
    </citation>
    <scope>NUCLEOTIDE SEQUENCE [LARGE SCALE GENOMIC DNA]</scope>
    <source>
        <strain evidence="22">Edinburgh</strain>
    </source>
</reference>
<evidence type="ECO:0000256" key="9">
    <source>
        <dbReference type="ARBA" id="ARBA00022723"/>
    </source>
</evidence>
<dbReference type="WBParaSite" id="TMUE_2000010480.2">
    <property type="protein sequence ID" value="TMUE_2000010480.2"/>
    <property type="gene ID" value="WBGene00290759"/>
</dbReference>
<evidence type="ECO:0000256" key="13">
    <source>
        <dbReference type="ARBA" id="ARBA00022842"/>
    </source>
</evidence>
<evidence type="ECO:0000256" key="14">
    <source>
        <dbReference type="ARBA" id="ARBA00023242"/>
    </source>
</evidence>
<comment type="subcellular location">
    <subcellularLocation>
        <location evidence="3">Cytoplasm</location>
    </subcellularLocation>
    <subcellularLocation>
        <location evidence="2">Nucleus</location>
    </subcellularLocation>
</comment>
<evidence type="ECO:0000259" key="21">
    <source>
        <dbReference type="PROSITE" id="PS50011"/>
    </source>
</evidence>
<dbReference type="WBParaSite" id="TMUE_2000010480.6">
    <property type="protein sequence ID" value="TMUE_2000010480.6"/>
    <property type="gene ID" value="WBGene00290759"/>
</dbReference>
<dbReference type="WBParaSite" id="TMUE_2000010480.1">
    <property type="protein sequence ID" value="TMUE_2000010480.1"/>
    <property type="gene ID" value="WBGene00290759"/>
</dbReference>
<keyword evidence="13 20" id="KW-0460">Magnesium</keyword>
<dbReference type="EC" id="2.7.11.24" evidence="20"/>
<dbReference type="WBParaSite" id="TMUE_2000010480.7">
    <property type="protein sequence ID" value="TMUE_2000010480.7"/>
    <property type="gene ID" value="WBGene00290759"/>
</dbReference>
<evidence type="ECO:0000256" key="5">
    <source>
        <dbReference type="ARBA" id="ARBA00022490"/>
    </source>
</evidence>
<name>A0A5S6QTB0_TRIMR</name>
<evidence type="ECO:0000313" key="23">
    <source>
        <dbReference type="WBParaSite" id="TMUE_2000010480.1"/>
    </source>
</evidence>
<dbReference type="PROSITE" id="PS01351">
    <property type="entry name" value="MAPK"/>
    <property type="match status" value="1"/>
</dbReference>
<keyword evidence="8" id="KW-0879">Wnt signaling pathway</keyword>
<comment type="catalytic activity">
    <reaction evidence="15 20">
        <text>L-threonyl-[protein] + ATP = O-phospho-L-threonyl-[protein] + ADP + H(+)</text>
        <dbReference type="Rhea" id="RHEA:46608"/>
        <dbReference type="Rhea" id="RHEA-COMP:11060"/>
        <dbReference type="Rhea" id="RHEA-COMP:11605"/>
        <dbReference type="ChEBI" id="CHEBI:15378"/>
        <dbReference type="ChEBI" id="CHEBI:30013"/>
        <dbReference type="ChEBI" id="CHEBI:30616"/>
        <dbReference type="ChEBI" id="CHEBI:61977"/>
        <dbReference type="ChEBI" id="CHEBI:456216"/>
        <dbReference type="EC" id="2.7.11.24"/>
    </reaction>
</comment>
<keyword evidence="7 20" id="KW-0808">Transferase</keyword>